<evidence type="ECO:0000313" key="2">
    <source>
        <dbReference type="Proteomes" id="UP001062846"/>
    </source>
</evidence>
<proteinExistence type="predicted"/>
<name>A0ACC0QA45_RHOML</name>
<gene>
    <name evidence="1" type="ORF">RHMOL_Rhmol01G0343100</name>
</gene>
<organism evidence="1 2">
    <name type="scientific">Rhododendron molle</name>
    <name type="common">Chinese azalea</name>
    <name type="synonym">Azalea mollis</name>
    <dbReference type="NCBI Taxonomy" id="49168"/>
    <lineage>
        <taxon>Eukaryota</taxon>
        <taxon>Viridiplantae</taxon>
        <taxon>Streptophyta</taxon>
        <taxon>Embryophyta</taxon>
        <taxon>Tracheophyta</taxon>
        <taxon>Spermatophyta</taxon>
        <taxon>Magnoliopsida</taxon>
        <taxon>eudicotyledons</taxon>
        <taxon>Gunneridae</taxon>
        <taxon>Pentapetalae</taxon>
        <taxon>asterids</taxon>
        <taxon>Ericales</taxon>
        <taxon>Ericaceae</taxon>
        <taxon>Ericoideae</taxon>
        <taxon>Rhodoreae</taxon>
        <taxon>Rhododendron</taxon>
    </lineage>
</organism>
<protein>
    <submittedName>
        <fullName evidence="1">Uncharacterized protein</fullName>
    </submittedName>
</protein>
<comment type="caution">
    <text evidence="1">The sequence shown here is derived from an EMBL/GenBank/DDBJ whole genome shotgun (WGS) entry which is preliminary data.</text>
</comment>
<sequence>MVKKSKKSKSKRVTLKQKHKVIRKVKEHHKKKAKEAKKLGLNKKPKVEKDPGIPNDWPFKEQELKALEARRARVIEDLEQKKAARKERAKKRKLGLLEDGGDDISKLGDIASAKEKNFIVGKDDDALTSTGKIRENSEKTFYKELVKVIEASDVIVEVLDARDPLGTRCVDMERMVLKSGADKHLVLLLNKIDLVPREAVEKWLKYLREELPAVAFKCSTQEQKSNLGWKSAKAAKKSSNLLQTSDCLGAETLIKLLKNYSRSHEIKKSITVGVIGLPNVGKSSLINSLKRCQVVNVGATPGLTRSMQEVHLDKNIKLLDCPARVLVALYKLPSFDSVDDFLQKVATVRGKLKKGGIVDVESAARIVLHDWNEGKIPYYTMPPTRNQEEPSEAKIVSELGKEFNIDEIYSSESSFIGSLKSFDDVKHVEVPPNCPLNFDEQMLEVCDYLEDIVCFLRPCLDLRFVVGKKNDKKTISKFSFLDFAIFSNYPILFPLHEFLHKFKSKRISGDPNVDSGLRFTLQDDVKQQPSNQGNDLVNDGDDEPMGSEEDVAAAEVKAKNAGRRQNEKLYDAAGILNTKLMRAEKKRRKKANKSSGDAMEDDEDYDFKVDYVKKGSAMDDGEENEEAGGSNQTRFEVLASGVEIDE</sequence>
<accession>A0ACC0QA45</accession>
<evidence type="ECO:0000313" key="1">
    <source>
        <dbReference type="EMBL" id="KAI8574291.1"/>
    </source>
</evidence>
<keyword evidence="2" id="KW-1185">Reference proteome</keyword>
<dbReference type="Proteomes" id="UP001062846">
    <property type="component" value="Chromosome 1"/>
</dbReference>
<reference evidence="1" key="1">
    <citation type="submission" date="2022-02" db="EMBL/GenBank/DDBJ databases">
        <title>Plant Genome Project.</title>
        <authorList>
            <person name="Zhang R.-G."/>
        </authorList>
    </citation>
    <scope>NUCLEOTIDE SEQUENCE</scope>
    <source>
        <strain evidence="1">AT1</strain>
    </source>
</reference>
<dbReference type="EMBL" id="CM046388">
    <property type="protein sequence ID" value="KAI8574291.1"/>
    <property type="molecule type" value="Genomic_DNA"/>
</dbReference>